<gene>
    <name evidence="3" type="ORF">KIPB_006863</name>
</gene>
<sequence length="687" mass="75059">MNAAQRDEVLVSQRVASEIDKSVCCTHCTCEKHHFMRLQQSGATHIYLKGRGMTPVRRVTLQKDCVSDMMHHLAKWCREEVGLTHHTLPWSQLVISPEALGASQGVYSTHLTAGVALAQQATASALLHAPWGVIRARFDTAKALAQSRLARSLSMAHLPQGLMHSSSRNPSLNSLQSLTNASFPALLPCAQTHSTLTSIVSVTQGGPMSRSGQLVARTRSVPSVPSANVSSSDWSDSDSEDSYSSDYSVSYGCVGSEDSMSLSVSPSPPPSWPMYEREGEGERDLEDEVERYISEDSESDDIQAAPVADTFIPRCTERDPSPPMVQCNRLPVHQTMPIDGLALASTSPESDINRTVDMSPSPARHTHRLPGVPAHLSHDTAPHSSASTDASLSVVHRLDSAMLNDLETLDRLVHRSTPLGRMVERKRGRLDVPTQIPYEPSESPIIALWQLFSLIKGAFRQIFGLARNPAFNGNLYVYFSAALKLKSSIKAVLSLCGLQTLVAIILGYRAVSWMGRLNGPDLSLYESHPIAMLGGKYGSYALVAFYVLRLLGFLISHDMAVMGFHMTLSRQLVNPVDRPGLRKDQFKYMRISFRSSTMAMAMQQTLIYLTVIFGMCVDVALIHIGTKGGASADDVSQLVNHAWATVYMFVMENHITMVSFTAHVALPTLIACAMATLPLALLLTFAS</sequence>
<accession>A0A9K3GJJ7</accession>
<evidence type="ECO:0000313" key="4">
    <source>
        <dbReference type="Proteomes" id="UP000265618"/>
    </source>
</evidence>
<name>A0A9K3GJJ7_9EUKA</name>
<feature type="region of interest" description="Disordered" evidence="1">
    <location>
        <begin position="360"/>
        <end position="388"/>
    </location>
</feature>
<keyword evidence="2" id="KW-0812">Transmembrane</keyword>
<comment type="caution">
    <text evidence="3">The sequence shown here is derived from an EMBL/GenBank/DDBJ whole genome shotgun (WGS) entry which is preliminary data.</text>
</comment>
<reference evidence="3 4" key="1">
    <citation type="journal article" date="2018" name="PLoS ONE">
        <title>The draft genome of Kipferlia bialata reveals reductive genome evolution in fornicate parasites.</title>
        <authorList>
            <person name="Tanifuji G."/>
            <person name="Takabayashi S."/>
            <person name="Kume K."/>
            <person name="Takagi M."/>
            <person name="Nakayama T."/>
            <person name="Kamikawa R."/>
            <person name="Inagaki Y."/>
            <person name="Hashimoto T."/>
        </authorList>
    </citation>
    <scope>NUCLEOTIDE SEQUENCE [LARGE SCALE GENOMIC DNA]</scope>
    <source>
        <strain evidence="3">NY0173</strain>
    </source>
</reference>
<feature type="region of interest" description="Disordered" evidence="1">
    <location>
        <begin position="258"/>
        <end position="283"/>
    </location>
</feature>
<feature type="non-terminal residue" evidence="3">
    <location>
        <position position="1"/>
    </location>
</feature>
<evidence type="ECO:0000256" key="1">
    <source>
        <dbReference type="SAM" id="MobiDB-lite"/>
    </source>
</evidence>
<organism evidence="3 4">
    <name type="scientific">Kipferlia bialata</name>
    <dbReference type="NCBI Taxonomy" id="797122"/>
    <lineage>
        <taxon>Eukaryota</taxon>
        <taxon>Metamonada</taxon>
        <taxon>Carpediemonas-like organisms</taxon>
        <taxon>Kipferlia</taxon>
    </lineage>
</organism>
<evidence type="ECO:0000313" key="3">
    <source>
        <dbReference type="EMBL" id="GIQ85227.1"/>
    </source>
</evidence>
<feature type="compositionally biased region" description="Low complexity" evidence="1">
    <location>
        <begin position="220"/>
        <end position="234"/>
    </location>
</feature>
<keyword evidence="4" id="KW-1185">Reference proteome</keyword>
<proteinExistence type="predicted"/>
<feature type="transmembrane region" description="Helical" evidence="2">
    <location>
        <begin position="491"/>
        <end position="511"/>
    </location>
</feature>
<evidence type="ECO:0000256" key="2">
    <source>
        <dbReference type="SAM" id="Phobius"/>
    </source>
</evidence>
<keyword evidence="2" id="KW-1133">Transmembrane helix</keyword>
<feature type="region of interest" description="Disordered" evidence="1">
    <location>
        <begin position="204"/>
        <end position="241"/>
    </location>
</feature>
<feature type="transmembrane region" description="Helical" evidence="2">
    <location>
        <begin position="537"/>
        <end position="556"/>
    </location>
</feature>
<keyword evidence="2" id="KW-0472">Membrane</keyword>
<feature type="transmembrane region" description="Helical" evidence="2">
    <location>
        <begin position="606"/>
        <end position="626"/>
    </location>
</feature>
<dbReference type="Proteomes" id="UP000265618">
    <property type="component" value="Unassembled WGS sequence"/>
</dbReference>
<protein>
    <submittedName>
        <fullName evidence="3">Uncharacterized protein</fullName>
    </submittedName>
</protein>
<dbReference type="AlphaFoldDB" id="A0A9K3GJJ7"/>
<feature type="transmembrane region" description="Helical" evidence="2">
    <location>
        <begin position="664"/>
        <end position="686"/>
    </location>
</feature>
<dbReference type="EMBL" id="BDIP01001833">
    <property type="protein sequence ID" value="GIQ85227.1"/>
    <property type="molecule type" value="Genomic_DNA"/>
</dbReference>